<evidence type="ECO:0000313" key="2">
    <source>
        <dbReference type="Proteomes" id="UP000271889"/>
    </source>
</evidence>
<reference evidence="1 2" key="1">
    <citation type="submission" date="2018-11" db="EMBL/GenBank/DDBJ databases">
        <authorList>
            <consortium name="Pathogen Informatics"/>
        </authorList>
    </citation>
    <scope>NUCLEOTIDE SEQUENCE [LARGE SCALE GENOMIC DNA]</scope>
</reference>
<dbReference type="AlphaFoldDB" id="A0A3P7Q2P1"/>
<sequence length="62" mass="7396">MYMVVEWTSGGLPWRKYKVGISKVFLTDIFFKCSFQADNREEVLRMKEEVRDKEEAMNNTNV</sequence>
<dbReference type="OrthoDB" id="5864703at2759"/>
<gene>
    <name evidence="1" type="ORF">CGOC_LOCUS10004</name>
</gene>
<organism evidence="1 2">
    <name type="scientific">Cylicostephanus goldi</name>
    <name type="common">Nematode worm</name>
    <dbReference type="NCBI Taxonomy" id="71465"/>
    <lineage>
        <taxon>Eukaryota</taxon>
        <taxon>Metazoa</taxon>
        <taxon>Ecdysozoa</taxon>
        <taxon>Nematoda</taxon>
        <taxon>Chromadorea</taxon>
        <taxon>Rhabditida</taxon>
        <taxon>Rhabditina</taxon>
        <taxon>Rhabditomorpha</taxon>
        <taxon>Strongyloidea</taxon>
        <taxon>Strongylidae</taxon>
        <taxon>Cylicostephanus</taxon>
    </lineage>
</organism>
<name>A0A3P7Q2P1_CYLGO</name>
<proteinExistence type="predicted"/>
<evidence type="ECO:0000313" key="1">
    <source>
        <dbReference type="EMBL" id="VDN25109.1"/>
    </source>
</evidence>
<dbReference type="Proteomes" id="UP000271889">
    <property type="component" value="Unassembled WGS sequence"/>
</dbReference>
<accession>A0A3P7Q2P1</accession>
<protein>
    <submittedName>
        <fullName evidence="1">Uncharacterized protein</fullName>
    </submittedName>
</protein>
<keyword evidence="2" id="KW-1185">Reference proteome</keyword>
<dbReference type="EMBL" id="UYRV01109336">
    <property type="protein sequence ID" value="VDN25109.1"/>
    <property type="molecule type" value="Genomic_DNA"/>
</dbReference>